<reference evidence="2 3" key="1">
    <citation type="journal article" date="2016" name="Nat. Commun.">
        <title>Thousands of microbial genomes shed light on interconnected biogeochemical processes in an aquifer system.</title>
        <authorList>
            <person name="Anantharaman K."/>
            <person name="Brown C.T."/>
            <person name="Hug L.A."/>
            <person name="Sharon I."/>
            <person name="Castelle C.J."/>
            <person name="Probst A.J."/>
            <person name="Thomas B.C."/>
            <person name="Singh A."/>
            <person name="Wilkins M.J."/>
            <person name="Karaoz U."/>
            <person name="Brodie E.L."/>
            <person name="Williams K.H."/>
            <person name="Hubbard S.S."/>
            <person name="Banfield J.F."/>
        </authorList>
    </citation>
    <scope>NUCLEOTIDE SEQUENCE [LARGE SCALE GENOMIC DNA]</scope>
</reference>
<dbReference type="Proteomes" id="UP000178240">
    <property type="component" value="Unassembled WGS sequence"/>
</dbReference>
<dbReference type="InterPro" id="IPR051797">
    <property type="entry name" value="TrmB-like"/>
</dbReference>
<dbReference type="InterPro" id="IPR002831">
    <property type="entry name" value="Tscrpt_reg_TrmB_N"/>
</dbReference>
<evidence type="ECO:0000313" key="2">
    <source>
        <dbReference type="EMBL" id="OGY46212.1"/>
    </source>
</evidence>
<accession>A0A1G1Y1Q0</accession>
<dbReference type="InterPro" id="IPR036390">
    <property type="entry name" value="WH_DNA-bd_sf"/>
</dbReference>
<proteinExistence type="predicted"/>
<dbReference type="InterPro" id="IPR036388">
    <property type="entry name" value="WH-like_DNA-bd_sf"/>
</dbReference>
<dbReference type="Gene3D" id="1.10.10.10">
    <property type="entry name" value="Winged helix-like DNA-binding domain superfamily/Winged helix DNA-binding domain"/>
    <property type="match status" value="1"/>
</dbReference>
<evidence type="ECO:0000259" key="1">
    <source>
        <dbReference type="Pfam" id="PF01978"/>
    </source>
</evidence>
<dbReference type="AlphaFoldDB" id="A0A1G1Y1Q0"/>
<protein>
    <recommendedName>
        <fullName evidence="1">Transcription regulator TrmB N-terminal domain-containing protein</fullName>
    </recommendedName>
</protein>
<gene>
    <name evidence="2" type="ORF">A2744_04385</name>
</gene>
<name>A0A1G1Y1Q0_9BACT</name>
<feature type="domain" description="Transcription regulator TrmB N-terminal" evidence="1">
    <location>
        <begin position="6"/>
        <end position="68"/>
    </location>
</feature>
<dbReference type="STRING" id="1797535.A2744_04385"/>
<evidence type="ECO:0000313" key="3">
    <source>
        <dbReference type="Proteomes" id="UP000178240"/>
    </source>
</evidence>
<dbReference type="SUPFAM" id="SSF46785">
    <property type="entry name" value="Winged helix' DNA-binding domain"/>
    <property type="match status" value="1"/>
</dbReference>
<comment type="caution">
    <text evidence="2">The sequence shown here is derived from an EMBL/GenBank/DDBJ whole genome shotgun (WGS) entry which is preliminary data.</text>
</comment>
<dbReference type="PANTHER" id="PTHR34293:SF1">
    <property type="entry name" value="HTH-TYPE TRANSCRIPTIONAL REGULATOR TRMBL2"/>
    <property type="match status" value="1"/>
</dbReference>
<sequence>MIESILKKIGLNDKEIRVYLTCLKLGPSSVRKIADNSEVNRGTAYDILRSLISLGLVTYYHQDKHQYFIAEDPARLKDTVKQKQQQLLETEQELVAAIPQLQSLHDKAGEKPVAKYYEELSGIKVILQDLLNTCAAGSKHYYVYSSSAIKKHLYEAFRSFSAERIKLGIKVQTISIGPGGQTLGLDERKWLTKSDSAPTYTLIYEDKVAMISLGVDSKPIGVIVEDKNIYQTQKMLFDFIWAKL</sequence>
<dbReference type="Pfam" id="PF01978">
    <property type="entry name" value="TrmB"/>
    <property type="match status" value="1"/>
</dbReference>
<dbReference type="EMBL" id="MHIE01000006">
    <property type="protein sequence ID" value="OGY46212.1"/>
    <property type="molecule type" value="Genomic_DNA"/>
</dbReference>
<organism evidence="2 3">
    <name type="scientific">Candidatus Buchananbacteria bacterium RIFCSPHIGHO2_01_FULL_44_11</name>
    <dbReference type="NCBI Taxonomy" id="1797535"/>
    <lineage>
        <taxon>Bacteria</taxon>
        <taxon>Candidatus Buchananiibacteriota</taxon>
    </lineage>
</organism>
<dbReference type="PANTHER" id="PTHR34293">
    <property type="entry name" value="HTH-TYPE TRANSCRIPTIONAL REGULATOR TRMBL2"/>
    <property type="match status" value="1"/>
</dbReference>